<comment type="caution">
    <text evidence="3">The sequence shown here is derived from an EMBL/GenBank/DDBJ whole genome shotgun (WGS) entry which is preliminary data.</text>
</comment>
<organism evidence="3 4">
    <name type="scientific">Photobacterium marinum</name>
    <dbReference type="NCBI Taxonomy" id="1056511"/>
    <lineage>
        <taxon>Bacteria</taxon>
        <taxon>Pseudomonadati</taxon>
        <taxon>Pseudomonadota</taxon>
        <taxon>Gammaproteobacteria</taxon>
        <taxon>Vibrionales</taxon>
        <taxon>Vibrionaceae</taxon>
        <taxon>Photobacterium</taxon>
    </lineage>
</organism>
<keyword evidence="4" id="KW-1185">Reference proteome</keyword>
<gene>
    <name evidence="3" type="ORF">C942_03455</name>
</gene>
<dbReference type="AlphaFoldDB" id="L8J4X7"/>
<protein>
    <submittedName>
        <fullName evidence="3">YjbG polysaccharide synthesis-related protein</fullName>
    </submittedName>
</protein>
<dbReference type="InterPro" id="IPR010425">
    <property type="entry name" value="Caps_synth_GfcC-like_C"/>
</dbReference>
<reference evidence="3 4" key="1">
    <citation type="submission" date="2012-12" db="EMBL/GenBank/DDBJ databases">
        <title>Genome Assembly of Photobacterium sp. AK15.</title>
        <authorList>
            <person name="Khatri I."/>
            <person name="Vaidya B."/>
            <person name="Srinivas T.N.R."/>
            <person name="Subramanian S."/>
            <person name="Pinnaka A."/>
        </authorList>
    </citation>
    <scope>NUCLEOTIDE SEQUENCE [LARGE SCALE GENOMIC DNA]</scope>
    <source>
        <strain evidence="3 4">AK15</strain>
    </source>
</reference>
<dbReference type="InterPro" id="IPR046459">
    <property type="entry name" value="Caps_syn_GfcC_N"/>
</dbReference>
<dbReference type="Proteomes" id="UP000011134">
    <property type="component" value="Unassembled WGS sequence"/>
</dbReference>
<proteinExistence type="predicted"/>
<dbReference type="Gene3D" id="3.10.560.10">
    <property type="entry name" value="Outer membrane lipoprotein wza domain like"/>
    <property type="match status" value="1"/>
</dbReference>
<dbReference type="Pfam" id="PF06251">
    <property type="entry name" value="Caps_syn_GfcC_C"/>
    <property type="match status" value="1"/>
</dbReference>
<dbReference type="EMBL" id="AMZO01000036">
    <property type="protein sequence ID" value="ELR63786.1"/>
    <property type="molecule type" value="Genomic_DNA"/>
</dbReference>
<feature type="domain" description="Capsule biosynthesis GfcC-like C-terminal" evidence="1">
    <location>
        <begin position="158"/>
        <end position="240"/>
    </location>
</feature>
<dbReference type="PATRIC" id="fig|1056511.3.peg.4379"/>
<evidence type="ECO:0000313" key="4">
    <source>
        <dbReference type="Proteomes" id="UP000011134"/>
    </source>
</evidence>
<accession>L8J4X7</accession>
<evidence type="ECO:0000259" key="1">
    <source>
        <dbReference type="Pfam" id="PF06251"/>
    </source>
</evidence>
<feature type="domain" description="Capsule biosynthesis GfcC-like N-terminal" evidence="2">
    <location>
        <begin position="55"/>
        <end position="135"/>
    </location>
</feature>
<evidence type="ECO:0000313" key="3">
    <source>
        <dbReference type="EMBL" id="ELR63786.1"/>
    </source>
</evidence>
<name>L8J4X7_9GAMM</name>
<sequence>MAEPIEVQVTASAQYNQHLKLSYPAPVRLQQVLADSIANLQQLPLPPKHNQKKGNTDQIYWPGAALLTARSNPEQKAVLAKLNTLSTIWQNEGRNAVLNLKTWLKNEPIGQRVFNSLDYDLVRIEMTQNPLISEDVAVVLPPRPNSVWLLGAVKQPEKLQWRERSSAQRYLEKITPLSNSDNSSVWVIQPDGIVEKHPIAYWNKEHMDIAPGAIIYLGFAALPDDLDSLNEELINLLRNRTL</sequence>
<dbReference type="Pfam" id="PF20616">
    <property type="entry name" value="Caps_syn_GfcC_N"/>
    <property type="match status" value="1"/>
</dbReference>
<evidence type="ECO:0000259" key="2">
    <source>
        <dbReference type="Pfam" id="PF20616"/>
    </source>
</evidence>